<dbReference type="EMBL" id="BGPR01018337">
    <property type="protein sequence ID" value="GBN78890.1"/>
    <property type="molecule type" value="Genomic_DNA"/>
</dbReference>
<evidence type="ECO:0000313" key="2">
    <source>
        <dbReference type="Proteomes" id="UP000499080"/>
    </source>
</evidence>
<comment type="caution">
    <text evidence="1">The sequence shown here is derived from an EMBL/GenBank/DDBJ whole genome shotgun (WGS) entry which is preliminary data.</text>
</comment>
<name>A0A4Y2RV91_ARAVE</name>
<dbReference type="AlphaFoldDB" id="A0A4Y2RV91"/>
<organism evidence="1 2">
    <name type="scientific">Araneus ventricosus</name>
    <name type="common">Orbweaver spider</name>
    <name type="synonym">Epeira ventricosa</name>
    <dbReference type="NCBI Taxonomy" id="182803"/>
    <lineage>
        <taxon>Eukaryota</taxon>
        <taxon>Metazoa</taxon>
        <taxon>Ecdysozoa</taxon>
        <taxon>Arthropoda</taxon>
        <taxon>Chelicerata</taxon>
        <taxon>Arachnida</taxon>
        <taxon>Araneae</taxon>
        <taxon>Araneomorphae</taxon>
        <taxon>Entelegynae</taxon>
        <taxon>Araneoidea</taxon>
        <taxon>Araneidae</taxon>
        <taxon>Araneus</taxon>
    </lineage>
</organism>
<dbReference type="Proteomes" id="UP000499080">
    <property type="component" value="Unassembled WGS sequence"/>
</dbReference>
<gene>
    <name evidence="1" type="ORF">AVEN_245229_1</name>
</gene>
<keyword evidence="2" id="KW-1185">Reference proteome</keyword>
<accession>A0A4Y2RV91</accession>
<sequence length="113" mass="12672">MDVLKINGRQLICNCMLSYAVLRRHATSSSKMLTDFKIKSEATYRIVRQVVLRCVAIVTPIPSSQRCWNGFQKINGGNSFVIACCLIARVATSRPFTPQRCTMDFKIKGATIL</sequence>
<protein>
    <submittedName>
        <fullName evidence="1">Uncharacterized protein</fullName>
    </submittedName>
</protein>
<reference evidence="1 2" key="1">
    <citation type="journal article" date="2019" name="Sci. Rep.">
        <title>Orb-weaving spider Araneus ventricosus genome elucidates the spidroin gene catalogue.</title>
        <authorList>
            <person name="Kono N."/>
            <person name="Nakamura H."/>
            <person name="Ohtoshi R."/>
            <person name="Moran D.A.P."/>
            <person name="Shinohara A."/>
            <person name="Yoshida Y."/>
            <person name="Fujiwara M."/>
            <person name="Mori M."/>
            <person name="Tomita M."/>
            <person name="Arakawa K."/>
        </authorList>
    </citation>
    <scope>NUCLEOTIDE SEQUENCE [LARGE SCALE GENOMIC DNA]</scope>
</reference>
<proteinExistence type="predicted"/>
<evidence type="ECO:0000313" key="1">
    <source>
        <dbReference type="EMBL" id="GBN78890.1"/>
    </source>
</evidence>